<dbReference type="Proteomes" id="UP000291151">
    <property type="component" value="Chromosome"/>
</dbReference>
<feature type="region of interest" description="Disordered" evidence="1">
    <location>
        <begin position="190"/>
        <end position="256"/>
    </location>
</feature>
<dbReference type="EMBL" id="CP036528">
    <property type="protein sequence ID" value="QBK24459.1"/>
    <property type="molecule type" value="Genomic_DNA"/>
</dbReference>
<organism evidence="2 3">
    <name type="scientific">Ureibacillus thermophilus</name>
    <dbReference type="NCBI Taxonomy" id="367743"/>
    <lineage>
        <taxon>Bacteria</taxon>
        <taxon>Bacillati</taxon>
        <taxon>Bacillota</taxon>
        <taxon>Bacilli</taxon>
        <taxon>Bacillales</taxon>
        <taxon>Caryophanaceae</taxon>
        <taxon>Ureibacillus</taxon>
    </lineage>
</organism>
<dbReference type="KEGG" id="uth:DKZ56_00110"/>
<reference evidence="2 3" key="1">
    <citation type="submission" date="2019-02" db="EMBL/GenBank/DDBJ databases">
        <title>Ureibacillus thermophilus.</title>
        <authorList>
            <person name="Sunny J.S."/>
            <person name="Natarajan A."/>
            <person name="Saleena L.M."/>
        </authorList>
    </citation>
    <scope>NUCLEOTIDE SEQUENCE [LARGE SCALE GENOMIC DNA]</scope>
    <source>
        <strain evidence="2 3">LM102</strain>
    </source>
</reference>
<proteinExistence type="predicted"/>
<keyword evidence="3" id="KW-1185">Reference proteome</keyword>
<evidence type="ECO:0000256" key="1">
    <source>
        <dbReference type="SAM" id="MobiDB-lite"/>
    </source>
</evidence>
<evidence type="ECO:0000313" key="2">
    <source>
        <dbReference type="EMBL" id="QBK24459.1"/>
    </source>
</evidence>
<name>A0A4P6UMQ3_9BACL</name>
<sequence>MNAELLVDALKSLEGIEIQLFLVDDQSVQGTLLSVQEDHIIVKVKENILYFPITQIKAISKNAKDFTFEKDGQNIAINRVKLEEILKTMYLQWITVNSLDEQSFSGVLSQVSEDYILLINGDRQYFILKSQITNVFNEQVDENQIVHLNSTETANNTLNNSTLIGEELTKEQKNAIAESIKEKVQNFVSEASDGEDHQESSVSPVAENEAAQQEEKIEQMTASPEEPSSDTHANPSEKLKKQTTAPKKKMKNQKRPLFQEIKFNSPIQECTWNEMDIGNLKKQTKQEEGLKKSESDVAQNIAEIAANEESAQNLLDEEKQKEETFEIQPAVGEIVAVERENAQELAEESNQTSSEAFEIQPVAGEIVAAKEEAKDETLEEENIEFFHESVPMLIEDNKRLLEYQYYALMKFAERMYHIENQYRALMKHAEKMYLQLKERRYY</sequence>
<accession>A0A4P6UMQ3</accession>
<dbReference type="AlphaFoldDB" id="A0A4P6UMQ3"/>
<protein>
    <submittedName>
        <fullName evidence="2">DUF2642 domain-containing protein</fullName>
    </submittedName>
</protein>
<dbReference type="RefSeq" id="WP_208650738.1">
    <property type="nucleotide sequence ID" value="NZ_CP036528.1"/>
</dbReference>
<gene>
    <name evidence="2" type="ORF">DKZ56_00110</name>
</gene>
<evidence type="ECO:0000313" key="3">
    <source>
        <dbReference type="Proteomes" id="UP000291151"/>
    </source>
</evidence>